<dbReference type="GeneID" id="68694530"/>
<evidence type="ECO:0000313" key="2">
    <source>
        <dbReference type="EMBL" id="QCC45591.1"/>
    </source>
</evidence>
<feature type="domain" description="SnoaL-like" evidence="1">
    <location>
        <begin position="10"/>
        <end position="111"/>
    </location>
</feature>
<dbReference type="SUPFAM" id="SSF54427">
    <property type="entry name" value="NTF2-like"/>
    <property type="match status" value="1"/>
</dbReference>
<dbReference type="EMBL" id="VRYN01000001">
    <property type="protein sequence ID" value="TYO81853.1"/>
    <property type="molecule type" value="Genomic_DNA"/>
</dbReference>
<evidence type="ECO:0000313" key="3">
    <source>
        <dbReference type="EMBL" id="TYO81853.1"/>
    </source>
</evidence>
<dbReference type="InterPro" id="IPR008317">
    <property type="entry name" value="UCP030561"/>
</dbReference>
<proteinExistence type="predicted"/>
<evidence type="ECO:0000259" key="1">
    <source>
        <dbReference type="Pfam" id="PF12680"/>
    </source>
</evidence>
<reference evidence="2" key="3">
    <citation type="journal article" name="MicrobiologyOpen">
        <title>Whole-genome comparison between the type strain of Halobacterium salinarum (DSM 3754(T)) and the laboratory strains R1 and NRC-1.</title>
        <authorList>
            <person name="Pfeiffer F."/>
            <person name="Losensky G."/>
            <person name="Marchfelder A."/>
            <person name="Habermann B."/>
            <person name="Dyall-Smith M."/>
        </authorList>
    </citation>
    <scope>NUCLEOTIDE SEQUENCE</scope>
    <source>
        <strain evidence="2">91-R6</strain>
    </source>
</reference>
<accession>A0A4D6GVQ5</accession>
<dbReference type="InterPro" id="IPR037401">
    <property type="entry name" value="SnoaL-like"/>
</dbReference>
<dbReference type="InterPro" id="IPR032710">
    <property type="entry name" value="NTF2-like_dom_sf"/>
</dbReference>
<dbReference type="PIRSF" id="PIRSF030561">
    <property type="entry name" value="UCP030561"/>
    <property type="match status" value="1"/>
</dbReference>
<dbReference type="Gene3D" id="3.10.450.50">
    <property type="match status" value="1"/>
</dbReference>
<protein>
    <submittedName>
        <fullName evidence="2">UCP030561 family protein</fullName>
    </submittedName>
</protein>
<dbReference type="EMBL" id="CP038631">
    <property type="protein sequence ID" value="QCC45591.1"/>
    <property type="molecule type" value="Genomic_DNA"/>
</dbReference>
<reference evidence="3 5" key="2">
    <citation type="submission" date="2019-07" db="EMBL/GenBank/DDBJ databases">
        <title>Genomic Encyclopedia of Archaeal and Bacterial Type Strains, Phase II (KMG-II): from individual species to whole genera.</title>
        <authorList>
            <person name="Goeker M."/>
        </authorList>
    </citation>
    <scope>NUCLEOTIDE SEQUENCE [LARGE SCALE GENOMIC DNA]</scope>
    <source>
        <strain evidence="3 5">DSM 3754</strain>
    </source>
</reference>
<reference evidence="2 4" key="1">
    <citation type="journal article" date="2019" name="Microbiol. Resour. Announc.">
        <title>The Genome Sequence of the Halobacterium salinarum Type Strain Is Closely Related to That of Laboratory Strains NRC-1 and R1.</title>
        <authorList>
            <person name="Pfeiffer F."/>
            <person name="Marchfelder A."/>
            <person name="Habermann B."/>
            <person name="Dyall-Smith M.L."/>
        </authorList>
    </citation>
    <scope>NUCLEOTIDE SEQUENCE [LARGE SCALE GENOMIC DNA]</scope>
    <source>
        <strain evidence="2">91-R6</strain>
        <strain evidence="4">ATCC 33171 / DSM 3754 / JCM 8978 / NBRC 102687 / NCIMB 764 / 91-R6</strain>
    </source>
</reference>
<dbReference type="AlphaFoldDB" id="A0A4D6GVQ5"/>
<organism evidence="2 4">
    <name type="scientific">Halobacterium salinarum (strain ATCC 33171 / DSM 3754 / JCM 8978 / NBRC 102687 / NCIMB 764 / 91-R6)</name>
    <dbReference type="NCBI Taxonomy" id="2597657"/>
    <lineage>
        <taxon>Archaea</taxon>
        <taxon>Methanobacteriati</taxon>
        <taxon>Methanobacteriota</taxon>
        <taxon>Stenosarchaea group</taxon>
        <taxon>Halobacteria</taxon>
        <taxon>Halobacteriales</taxon>
        <taxon>Halobacteriaceae</taxon>
        <taxon>Halobacterium</taxon>
    </lineage>
</organism>
<evidence type="ECO:0000313" key="4">
    <source>
        <dbReference type="Proteomes" id="UP000296216"/>
    </source>
</evidence>
<sequence>MWSTEPEDVVDRQIAAYNDGDVASFAAEFDDDAVVTTFDALDGDGDPIAVGTAAIEAAYGEQFAEAAPEISVVDRVSCGSYVVDHEHITNTDGGERDALCVYTVVEGLIQRLWLAYE</sequence>
<gene>
    <name evidence="3" type="ORF">APQ99_00365</name>
    <name evidence="2" type="ORF">HBSAL_09735</name>
</gene>
<dbReference type="Proteomes" id="UP000296216">
    <property type="component" value="Chromosome"/>
</dbReference>
<dbReference type="Pfam" id="PF12680">
    <property type="entry name" value="SnoaL_2"/>
    <property type="match status" value="1"/>
</dbReference>
<dbReference type="Proteomes" id="UP000323075">
    <property type="component" value="Unassembled WGS sequence"/>
</dbReference>
<dbReference type="RefSeq" id="WP_010903406.1">
    <property type="nucleotide sequence ID" value="NZ_VRYN01000001.1"/>
</dbReference>
<name>A0A4D6GVQ5_HALS9</name>
<evidence type="ECO:0000313" key="5">
    <source>
        <dbReference type="Proteomes" id="UP000323075"/>
    </source>
</evidence>